<reference evidence="1" key="1">
    <citation type="journal article" date="2020" name="Nature">
        <title>Giant virus diversity and host interactions through global metagenomics.</title>
        <authorList>
            <person name="Schulz F."/>
            <person name="Roux S."/>
            <person name="Paez-Espino D."/>
            <person name="Jungbluth S."/>
            <person name="Walsh D.A."/>
            <person name="Denef V.J."/>
            <person name="McMahon K.D."/>
            <person name="Konstantinidis K.T."/>
            <person name="Eloe-Fadrosh E.A."/>
            <person name="Kyrpides N.C."/>
            <person name="Woyke T."/>
        </authorList>
    </citation>
    <scope>NUCLEOTIDE SEQUENCE</scope>
    <source>
        <strain evidence="1">GVMAG-M-3300027769-26</strain>
    </source>
</reference>
<dbReference type="EMBL" id="MN740464">
    <property type="protein sequence ID" value="QHU27866.1"/>
    <property type="molecule type" value="Genomic_DNA"/>
</dbReference>
<accession>A0A6C0LA74</accession>
<organism evidence="1">
    <name type="scientific">viral metagenome</name>
    <dbReference type="NCBI Taxonomy" id="1070528"/>
    <lineage>
        <taxon>unclassified sequences</taxon>
        <taxon>metagenomes</taxon>
        <taxon>organismal metagenomes</taxon>
    </lineage>
</organism>
<dbReference type="AlphaFoldDB" id="A0A6C0LA74"/>
<protein>
    <submittedName>
        <fullName evidence="1">Uncharacterized protein</fullName>
    </submittedName>
</protein>
<evidence type="ECO:0000313" key="1">
    <source>
        <dbReference type="EMBL" id="QHU27866.1"/>
    </source>
</evidence>
<sequence>MSSTYDELIASLKNQCRNKRVKYKKIIRTLNRYEYDEIIHMIEIINDDSIGDIIEDIIEEREEIANNIANMYHNLSLMNHYLEIFNEEPQTSLTKARKLFKKKIFINIYDFHYQQYNRRTIKIGLRKDLQKNPEKMFPLQLAKEKGFQHLLISTGM</sequence>
<name>A0A6C0LA74_9ZZZZ</name>
<proteinExistence type="predicted"/>